<dbReference type="PANTHER" id="PTHR10806">
    <property type="entry name" value="SIGNAL PEPTIDASE COMPLEX CATALYTIC SUBUNIT SEC11"/>
    <property type="match status" value="1"/>
</dbReference>
<dbReference type="InterPro" id="IPR019533">
    <property type="entry name" value="Peptidase_S26"/>
</dbReference>
<dbReference type="InterPro" id="IPR001733">
    <property type="entry name" value="Peptidase_S26B"/>
</dbReference>
<dbReference type="EMBL" id="ADLK01000025">
    <property type="protein sequence ID" value="KMW17908.1"/>
    <property type="molecule type" value="Genomic_DNA"/>
</dbReference>
<evidence type="ECO:0000256" key="2">
    <source>
        <dbReference type="ARBA" id="ARBA00022670"/>
    </source>
</evidence>
<keyword evidence="5 7" id="KW-0472">Membrane</keyword>
<dbReference type="PANTHER" id="PTHR10806:SF6">
    <property type="entry name" value="SIGNAL PEPTIDASE COMPLEX CATALYTIC SUBUNIT SEC11"/>
    <property type="match status" value="1"/>
</dbReference>
<evidence type="ECO:0000256" key="1">
    <source>
        <dbReference type="ARBA" id="ARBA00004308"/>
    </source>
</evidence>
<evidence type="ECO:0000259" key="8">
    <source>
        <dbReference type="Pfam" id="PF00717"/>
    </source>
</evidence>
<evidence type="ECO:0000256" key="7">
    <source>
        <dbReference type="SAM" id="Phobius"/>
    </source>
</evidence>
<dbReference type="GO" id="GO:0016020">
    <property type="term" value="C:membrane"/>
    <property type="evidence" value="ECO:0007669"/>
    <property type="project" value="UniProtKB-UniRule"/>
</dbReference>
<accession>A0A0J9BYP3</accession>
<comment type="caution">
    <text evidence="9">The sequence shown here is derived from an EMBL/GenBank/DDBJ whole genome shotgun (WGS) entry which is preliminary data.</text>
</comment>
<feature type="domain" description="Peptidase S24/S26A/S26B/S26C" evidence="8">
    <location>
        <begin position="43"/>
        <end position="114"/>
    </location>
</feature>
<dbReference type="GO" id="GO:0006465">
    <property type="term" value="P:signal peptide processing"/>
    <property type="evidence" value="ECO:0007669"/>
    <property type="project" value="UniProtKB-UniRule"/>
</dbReference>
<dbReference type="EC" id="3.4.21.89" evidence="6"/>
<dbReference type="InterPro" id="IPR036286">
    <property type="entry name" value="LexA/Signal_pep-like_sf"/>
</dbReference>
<evidence type="ECO:0000256" key="5">
    <source>
        <dbReference type="ARBA" id="ARBA00023136"/>
    </source>
</evidence>
<dbReference type="RefSeq" id="WP_048930276.1">
    <property type="nucleotide sequence ID" value="NZ_KQ235879.1"/>
</dbReference>
<keyword evidence="3 7" id="KW-0812">Transmembrane</keyword>
<evidence type="ECO:0000256" key="4">
    <source>
        <dbReference type="ARBA" id="ARBA00022989"/>
    </source>
</evidence>
<gene>
    <name evidence="9" type="ORF">HMPREF9470_03389</name>
</gene>
<keyword evidence="2" id="KW-0645">Protease</keyword>
<evidence type="ECO:0000256" key="6">
    <source>
        <dbReference type="NCBIfam" id="TIGR02228"/>
    </source>
</evidence>
<proteinExistence type="predicted"/>
<dbReference type="GO" id="GO:0004252">
    <property type="term" value="F:serine-type endopeptidase activity"/>
    <property type="evidence" value="ECO:0007669"/>
    <property type="project" value="UniProtKB-UniRule"/>
</dbReference>
<dbReference type="OrthoDB" id="1648066at2"/>
<evidence type="ECO:0000313" key="9">
    <source>
        <dbReference type="EMBL" id="KMW17908.1"/>
    </source>
</evidence>
<feature type="transmembrane region" description="Helical" evidence="7">
    <location>
        <begin position="135"/>
        <end position="154"/>
    </location>
</feature>
<dbReference type="CDD" id="cd06530">
    <property type="entry name" value="S26_SPase_I"/>
    <property type="match status" value="1"/>
</dbReference>
<dbReference type="AlphaFoldDB" id="A0A0J9BYP3"/>
<dbReference type="GeneID" id="93165595"/>
<sequence length="163" mass="17700">MGCMGKCLRTAVLASLVIAVLLNLCFFIRPELFGWSRAVILSGSMEPSMSIGDLVIVQREKEYRVGDIVVFDSGGLSVTHRILEKAQEGFVTKGDANNVPDKELLSENHIIGRVAVVIPMVGKAVLFLKNPAGMMLIMMLAIWLIWGADVVRMVKGPGGDLSE</sequence>
<protein>
    <recommendedName>
        <fullName evidence="6">Signal peptidase I</fullName>
        <ecNumber evidence="6">3.4.21.89</ecNumber>
    </recommendedName>
</protein>
<keyword evidence="2" id="KW-0378">Hydrolase</keyword>
<dbReference type="Pfam" id="PF00717">
    <property type="entry name" value="Peptidase_S24"/>
    <property type="match status" value="1"/>
</dbReference>
<organism evidence="9 10">
    <name type="scientific">[Clostridium] citroniae WAL-19142</name>
    <dbReference type="NCBI Taxonomy" id="742734"/>
    <lineage>
        <taxon>Bacteria</taxon>
        <taxon>Bacillati</taxon>
        <taxon>Bacillota</taxon>
        <taxon>Clostridia</taxon>
        <taxon>Lachnospirales</taxon>
        <taxon>Lachnospiraceae</taxon>
        <taxon>Enterocloster</taxon>
    </lineage>
</organism>
<dbReference type="SUPFAM" id="SSF51306">
    <property type="entry name" value="LexA/Signal peptidase"/>
    <property type="match status" value="1"/>
</dbReference>
<dbReference type="NCBIfam" id="TIGR02228">
    <property type="entry name" value="sigpep_I_arch"/>
    <property type="match status" value="1"/>
</dbReference>
<dbReference type="Gene3D" id="2.10.109.10">
    <property type="entry name" value="Umud Fragment, subunit A"/>
    <property type="match status" value="1"/>
</dbReference>
<evidence type="ECO:0000256" key="3">
    <source>
        <dbReference type="ARBA" id="ARBA00022692"/>
    </source>
</evidence>
<comment type="subcellular location">
    <subcellularLocation>
        <location evidence="1">Endomembrane system</location>
    </subcellularLocation>
</comment>
<dbReference type="InterPro" id="IPR015927">
    <property type="entry name" value="Peptidase_S24_S26A/B/C"/>
</dbReference>
<reference evidence="9 10" key="1">
    <citation type="submission" date="2011-04" db="EMBL/GenBank/DDBJ databases">
        <title>The Genome Sequence of Clostridium citroniae WAL-19142.</title>
        <authorList>
            <consortium name="The Broad Institute Genome Sequencing Platform"/>
            <person name="Earl A."/>
            <person name="Ward D."/>
            <person name="Feldgarden M."/>
            <person name="Gevers D."/>
            <person name="Warren Y.A."/>
            <person name="Tyrrell K.L."/>
            <person name="Citron D.M."/>
            <person name="Goldstein E.J."/>
            <person name="Daigneault M."/>
            <person name="Allen-Vercoe E."/>
            <person name="Young S.K."/>
            <person name="Zeng Q."/>
            <person name="Gargeya S."/>
            <person name="Fitzgerald M."/>
            <person name="Haas B."/>
            <person name="Abouelleil A."/>
            <person name="Alvarado L."/>
            <person name="Arachchi H.M."/>
            <person name="Berlin A."/>
            <person name="Brown A."/>
            <person name="Chapman S.B."/>
            <person name="Chen Z."/>
            <person name="Dunbar C."/>
            <person name="Freedman E."/>
            <person name="Gearin G."/>
            <person name="Gellesch M."/>
            <person name="Goldberg J."/>
            <person name="Griggs A."/>
            <person name="Gujja S."/>
            <person name="Heilman E.R."/>
            <person name="Heiman D."/>
            <person name="Howarth C."/>
            <person name="Larson L."/>
            <person name="Lui A."/>
            <person name="MacDonald P.J."/>
            <person name="Mehta T."/>
            <person name="Montmayeur A."/>
            <person name="Murphy C."/>
            <person name="Neiman D."/>
            <person name="Pearson M."/>
            <person name="Priest M."/>
            <person name="Roberts A."/>
            <person name="Saif S."/>
            <person name="Shea T."/>
            <person name="Shenoy N."/>
            <person name="Sisk P."/>
            <person name="Stolte C."/>
            <person name="Sykes S."/>
            <person name="White J."/>
            <person name="Yandava C."/>
            <person name="Wortman J."/>
            <person name="Nusbaum C."/>
            <person name="Birren B."/>
        </authorList>
    </citation>
    <scope>NUCLEOTIDE SEQUENCE [LARGE SCALE GENOMIC DNA]</scope>
    <source>
        <strain evidence="9 10">WAL-19142</strain>
    </source>
</reference>
<dbReference type="Proteomes" id="UP000037392">
    <property type="component" value="Unassembled WGS sequence"/>
</dbReference>
<name>A0A0J9BYP3_9FIRM</name>
<evidence type="ECO:0000313" key="10">
    <source>
        <dbReference type="Proteomes" id="UP000037392"/>
    </source>
</evidence>
<keyword evidence="4 7" id="KW-1133">Transmembrane helix</keyword>
<dbReference type="PATRIC" id="fig|742734.4.peg.3632"/>
<dbReference type="GO" id="GO:0012505">
    <property type="term" value="C:endomembrane system"/>
    <property type="evidence" value="ECO:0007669"/>
    <property type="project" value="UniProtKB-SubCell"/>
</dbReference>
<dbReference type="GO" id="GO:0009003">
    <property type="term" value="F:signal peptidase activity"/>
    <property type="evidence" value="ECO:0007669"/>
    <property type="project" value="UniProtKB-EC"/>
</dbReference>
<dbReference type="PRINTS" id="PR00728">
    <property type="entry name" value="SIGNALPTASE"/>
</dbReference>